<dbReference type="NCBIfam" id="TIGR01965">
    <property type="entry name" value="VCBS_repeat"/>
    <property type="match status" value="1"/>
</dbReference>
<evidence type="ECO:0000313" key="4">
    <source>
        <dbReference type="EMBL" id="SVA60777.1"/>
    </source>
</evidence>
<feature type="compositionally biased region" description="Polar residues" evidence="1">
    <location>
        <begin position="327"/>
        <end position="337"/>
    </location>
</feature>
<dbReference type="AlphaFoldDB" id="A0A381X9C1"/>
<dbReference type="InterPro" id="IPR006644">
    <property type="entry name" value="Cadg"/>
</dbReference>
<dbReference type="InterPro" id="IPR010221">
    <property type="entry name" value="VCBS_dom"/>
</dbReference>
<keyword evidence="2" id="KW-0472">Membrane</keyword>
<accession>A0A381X9C1</accession>
<feature type="transmembrane region" description="Helical" evidence="2">
    <location>
        <begin position="26"/>
        <end position="44"/>
    </location>
</feature>
<organism evidence="4">
    <name type="scientific">marine metagenome</name>
    <dbReference type="NCBI Taxonomy" id="408172"/>
    <lineage>
        <taxon>unclassified sequences</taxon>
        <taxon>metagenomes</taxon>
        <taxon>ecological metagenomes</taxon>
    </lineage>
</organism>
<dbReference type="Pfam" id="PF17803">
    <property type="entry name" value="Cadherin_4"/>
    <property type="match status" value="1"/>
</dbReference>
<dbReference type="InterPro" id="IPR015919">
    <property type="entry name" value="Cadherin-like_sf"/>
</dbReference>
<evidence type="ECO:0000256" key="2">
    <source>
        <dbReference type="SAM" id="Phobius"/>
    </source>
</evidence>
<feature type="compositionally biased region" description="Low complexity" evidence="1">
    <location>
        <begin position="338"/>
        <end position="353"/>
    </location>
</feature>
<dbReference type="InterPro" id="IPR013783">
    <property type="entry name" value="Ig-like_fold"/>
</dbReference>
<feature type="non-terminal residue" evidence="4">
    <location>
        <position position="899"/>
    </location>
</feature>
<feature type="domain" description="Dystroglycan-type cadherin-like" evidence="3">
    <location>
        <begin position="67"/>
        <end position="160"/>
    </location>
</feature>
<dbReference type="GO" id="GO:0016020">
    <property type="term" value="C:membrane"/>
    <property type="evidence" value="ECO:0007669"/>
    <property type="project" value="InterPro"/>
</dbReference>
<dbReference type="EMBL" id="UINC01014203">
    <property type="protein sequence ID" value="SVA60777.1"/>
    <property type="molecule type" value="Genomic_DNA"/>
</dbReference>
<reference evidence="4" key="1">
    <citation type="submission" date="2018-05" db="EMBL/GenBank/DDBJ databases">
        <authorList>
            <person name="Lanie J.A."/>
            <person name="Ng W.-L."/>
            <person name="Kazmierczak K.M."/>
            <person name="Andrzejewski T.M."/>
            <person name="Davidsen T.M."/>
            <person name="Wayne K.J."/>
            <person name="Tettelin H."/>
            <person name="Glass J.I."/>
            <person name="Rusch D."/>
            <person name="Podicherti R."/>
            <person name="Tsui H.-C.T."/>
            <person name="Winkler M.E."/>
        </authorList>
    </citation>
    <scope>NUCLEOTIDE SEQUENCE</scope>
</reference>
<protein>
    <recommendedName>
        <fullName evidence="3">Dystroglycan-type cadherin-like domain-containing protein</fullName>
    </recommendedName>
</protein>
<keyword evidence="2" id="KW-1133">Transmembrane helix</keyword>
<feature type="region of interest" description="Disordered" evidence="1">
    <location>
        <begin position="327"/>
        <end position="353"/>
    </location>
</feature>
<keyword evidence="2" id="KW-0812">Transmembrane</keyword>
<dbReference type="Gene3D" id="2.60.40.10">
    <property type="entry name" value="Immunoglobulins"/>
    <property type="match status" value="1"/>
</dbReference>
<dbReference type="GO" id="GO:0005509">
    <property type="term" value="F:calcium ion binding"/>
    <property type="evidence" value="ECO:0007669"/>
    <property type="project" value="InterPro"/>
</dbReference>
<gene>
    <name evidence="4" type="ORF">METZ01_LOCUS113631</name>
</gene>
<name>A0A381X9C1_9ZZZZ</name>
<evidence type="ECO:0000259" key="3">
    <source>
        <dbReference type="SMART" id="SM00736"/>
    </source>
</evidence>
<dbReference type="SMART" id="SM00736">
    <property type="entry name" value="CADG"/>
    <property type="match status" value="1"/>
</dbReference>
<proteinExistence type="predicted"/>
<sequence length="899" mass="88972">MVAAMHIQTENDKTAFGLRTTDLRNIAIGLTAAIVLIMVAGQMADSGSASASALEDTAEKRFVAPSALTSPTSTGTEDVAYSTTITWHDPDGDVALACTSGCASWITFTDGGGSADTATLAGTPLDAHVGANSVTIAGTQGGETVSRTYTITISEVNDEPTASASAVGGTFTEDGSDVSLYSSAAVGDGDSQVAQTWDKIVITITGVTDAEEYLVIDGTDCDITATASPPANCGNTATNAGAVAVTLASTTATVTWTADDGTVDDSEMVILINALAYTNDDQSPTAGNRVITITQLDDEGSTGGNHDASVSLSIASTVTVAAANDNPTLASGNTGAVTESGADGAGTSSASSTLVAGDVDGDTGHTWCINGESASGGTCSKTGTYGSLVVTAADGSWTYTLNNADSDTDALAEGATPTDVFTVTIDDGNGGTATGSLTITVTGDNDAPVNTVGSAVSTNEDVAVAITGNSIADVDDTGDLTITVSADTGTITLGAGIGDLAFSAGDGTADATMTFAATIAETNVAISSISWTSASNSNANAVVTIATNDGDDVDTDTIAVTVAAVNDEPTLSCTGDDNTHTEDAGAVSLFSTCTVTSGGTGGTAETEDIATMVITVTNVADTTETINFDGSAIALAASQSGTTSGNSVDYSVSGCSSTCTVTITAGTGEMTTTELDTAVEAMTYVNSDQSPTGSPRVVTITTLTDEGSSSSPNDNSATLTEDSTVTIVAVNDAPTGSGSTTWTTMLEDGSAAGQTVTALFASTFTDSTDGDSLDGICITSYTAAGAKGVLAYSQDNSAWTTVATVASDDAGSTIRAANYLRFTPTADYSGTSPTITAVVKDDSSGALGAAIGTSVDCSGGGGTSVYSSGTVTLTITITAVNDDPTLTVTTSTPTMTEDQ</sequence>
<evidence type="ECO:0000256" key="1">
    <source>
        <dbReference type="SAM" id="MobiDB-lite"/>
    </source>
</evidence>
<dbReference type="SUPFAM" id="SSF49313">
    <property type="entry name" value="Cadherin-like"/>
    <property type="match status" value="1"/>
</dbReference>
<dbReference type="InterPro" id="IPR040853">
    <property type="entry name" value="RapA2_cadherin-like"/>
</dbReference>